<gene>
    <name evidence="8" type="ORF">IV203_016018</name>
</gene>
<dbReference type="GO" id="GO:0016020">
    <property type="term" value="C:membrane"/>
    <property type="evidence" value="ECO:0007669"/>
    <property type="project" value="UniProtKB-SubCell"/>
</dbReference>
<feature type="transmembrane region" description="Helical" evidence="6">
    <location>
        <begin position="414"/>
        <end position="434"/>
    </location>
</feature>
<keyword evidence="3 6" id="KW-1133">Transmembrane helix</keyword>
<dbReference type="GO" id="GO:0006882">
    <property type="term" value="P:intracellular zinc ion homeostasis"/>
    <property type="evidence" value="ECO:0007669"/>
    <property type="project" value="TreeGrafter"/>
</dbReference>
<evidence type="ECO:0000256" key="7">
    <source>
        <dbReference type="SAM" id="SignalP"/>
    </source>
</evidence>
<protein>
    <submittedName>
        <fullName evidence="8">ZIP zinc transporter</fullName>
    </submittedName>
</protein>
<feature type="transmembrane region" description="Helical" evidence="6">
    <location>
        <begin position="245"/>
        <end position="265"/>
    </location>
</feature>
<feature type="compositionally biased region" description="Basic and acidic residues" evidence="5">
    <location>
        <begin position="314"/>
        <end position="332"/>
    </location>
</feature>
<comment type="caution">
    <text evidence="8">The sequence shown here is derived from an EMBL/GenBank/DDBJ whole genome shotgun (WGS) entry which is preliminary data.</text>
</comment>
<feature type="transmembrane region" description="Helical" evidence="6">
    <location>
        <begin position="440"/>
        <end position="462"/>
    </location>
</feature>
<feature type="transmembrane region" description="Helical" evidence="6">
    <location>
        <begin position="182"/>
        <end position="205"/>
    </location>
</feature>
<reference evidence="8" key="1">
    <citation type="journal article" date="2021" name="Sci. Rep.">
        <title>Diploid genomic architecture of Nitzschia inconspicua, an elite biomass production diatom.</title>
        <authorList>
            <person name="Oliver A."/>
            <person name="Podell S."/>
            <person name="Pinowska A."/>
            <person name="Traller J.C."/>
            <person name="Smith S.R."/>
            <person name="McClure R."/>
            <person name="Beliaev A."/>
            <person name="Bohutskyi P."/>
            <person name="Hill E.A."/>
            <person name="Rabines A."/>
            <person name="Zheng H."/>
            <person name="Allen L.Z."/>
            <person name="Kuo A."/>
            <person name="Grigoriev I.V."/>
            <person name="Allen A.E."/>
            <person name="Hazlebeck D."/>
            <person name="Allen E.E."/>
        </authorList>
    </citation>
    <scope>NUCLEOTIDE SEQUENCE</scope>
    <source>
        <strain evidence="8">Hildebrandi</strain>
    </source>
</reference>
<dbReference type="GO" id="GO:0005385">
    <property type="term" value="F:zinc ion transmembrane transporter activity"/>
    <property type="evidence" value="ECO:0007669"/>
    <property type="project" value="TreeGrafter"/>
</dbReference>
<dbReference type="InterPro" id="IPR003689">
    <property type="entry name" value="ZIP"/>
</dbReference>
<keyword evidence="7" id="KW-0732">Signal</keyword>
<evidence type="ECO:0000256" key="4">
    <source>
        <dbReference type="ARBA" id="ARBA00023136"/>
    </source>
</evidence>
<dbReference type="PANTHER" id="PTHR16950:SF16">
    <property type="entry name" value="ZINC TRANSPORTER ZIP13"/>
    <property type="match status" value="1"/>
</dbReference>
<keyword evidence="9" id="KW-1185">Reference proteome</keyword>
<dbReference type="OrthoDB" id="46759at2759"/>
<keyword evidence="2 6" id="KW-0812">Transmembrane</keyword>
<feature type="region of interest" description="Disordered" evidence="5">
    <location>
        <begin position="275"/>
        <end position="334"/>
    </location>
</feature>
<dbReference type="AlphaFoldDB" id="A0A9K3KQL5"/>
<evidence type="ECO:0000256" key="6">
    <source>
        <dbReference type="SAM" id="Phobius"/>
    </source>
</evidence>
<proteinExistence type="predicted"/>
<evidence type="ECO:0000313" key="9">
    <source>
        <dbReference type="Proteomes" id="UP000693970"/>
    </source>
</evidence>
<keyword evidence="4 6" id="KW-0472">Membrane</keyword>
<reference evidence="8" key="2">
    <citation type="submission" date="2021-04" db="EMBL/GenBank/DDBJ databases">
        <authorList>
            <person name="Podell S."/>
        </authorList>
    </citation>
    <scope>NUCLEOTIDE SEQUENCE</scope>
    <source>
        <strain evidence="8">Hildebrandi</strain>
    </source>
</reference>
<organism evidence="8 9">
    <name type="scientific">Nitzschia inconspicua</name>
    <dbReference type="NCBI Taxonomy" id="303405"/>
    <lineage>
        <taxon>Eukaryota</taxon>
        <taxon>Sar</taxon>
        <taxon>Stramenopiles</taxon>
        <taxon>Ochrophyta</taxon>
        <taxon>Bacillariophyta</taxon>
        <taxon>Bacillariophyceae</taxon>
        <taxon>Bacillariophycidae</taxon>
        <taxon>Bacillariales</taxon>
        <taxon>Bacillariaceae</taxon>
        <taxon>Nitzschia</taxon>
    </lineage>
</organism>
<dbReference type="EMBL" id="JAGRRH010000020">
    <property type="protein sequence ID" value="KAG7347313.1"/>
    <property type="molecule type" value="Genomic_DNA"/>
</dbReference>
<feature type="transmembrane region" description="Helical" evidence="6">
    <location>
        <begin position="139"/>
        <end position="161"/>
    </location>
</feature>
<evidence type="ECO:0000256" key="5">
    <source>
        <dbReference type="SAM" id="MobiDB-lite"/>
    </source>
</evidence>
<feature type="compositionally biased region" description="Basic and acidic residues" evidence="5">
    <location>
        <begin position="281"/>
        <end position="298"/>
    </location>
</feature>
<dbReference type="Pfam" id="PF02535">
    <property type="entry name" value="Zip"/>
    <property type="match status" value="1"/>
</dbReference>
<name>A0A9K3KQL5_9STRA</name>
<dbReference type="Proteomes" id="UP000693970">
    <property type="component" value="Unassembled WGS sequence"/>
</dbReference>
<evidence type="ECO:0000256" key="1">
    <source>
        <dbReference type="ARBA" id="ARBA00004141"/>
    </source>
</evidence>
<evidence type="ECO:0000256" key="3">
    <source>
        <dbReference type="ARBA" id="ARBA00022989"/>
    </source>
</evidence>
<accession>A0A9K3KQL5</accession>
<dbReference type="PANTHER" id="PTHR16950">
    <property type="entry name" value="ZINC TRANSPORTER SLC39A7 HISTIDINE-RICH MEMBRANE PROTEIN KE4"/>
    <property type="match status" value="1"/>
</dbReference>
<feature type="transmembrane region" description="Helical" evidence="6">
    <location>
        <begin position="474"/>
        <end position="493"/>
    </location>
</feature>
<comment type="subcellular location">
    <subcellularLocation>
        <location evidence="1">Membrane</location>
        <topology evidence="1">Multi-pass membrane protein</topology>
    </subcellularLocation>
</comment>
<evidence type="ECO:0000256" key="2">
    <source>
        <dbReference type="ARBA" id="ARBA00022692"/>
    </source>
</evidence>
<feature type="chain" id="PRO_5039890841" evidence="7">
    <location>
        <begin position="26"/>
        <end position="498"/>
    </location>
</feature>
<feature type="signal peptide" evidence="7">
    <location>
        <begin position="1"/>
        <end position="25"/>
    </location>
</feature>
<evidence type="ECO:0000313" key="8">
    <source>
        <dbReference type="EMBL" id="KAG7347313.1"/>
    </source>
</evidence>
<sequence length="498" mass="53483">MFIYNLLAVANVVALVAVAPSQVTAKEALISPHHGNRNHVFRTDAFPLHSRSLVGEGDSDCHCDGTAVHCSNEVEENFCSCADSVLACTDPFEGCHCDGPVAHCNNGDVESACHCENNTIHCEISEIQLSAQPDGGKPWGSVIVAAIIVNLVTLIGVIFIAGEWLRKIFCPSWLSKGEQHMLWTHVLIPMFACGALLATTFFLVLPEGLLLIQSDFGGEDGHDGHNHRRYLQEEDDHSGESAATWRFGAAILGGFLIPVASHIIFPHEDLHTCGDDSLTETEEKKEMDHDQALDRGETVDNSNTDALADGEPTSELKVDEKSADSSEKKSADSWEVAPIQGGKITNPSLVASIFLGDFFHNFADGVFIGTAFLLCDRNLAITITAATIFHELAQEIADYFILVHHCGMTRVGALALNFSCGLSIMLGGILVLAANLTSATIGVILCVGGGVYVHVAVAECLTTARKHEKGRKQQAYGILAFIVGVVPIGLVLLNHQHC</sequence>